<evidence type="ECO:0000313" key="16">
    <source>
        <dbReference type="EMBL" id="MBC8529014.1"/>
    </source>
</evidence>
<comment type="caution">
    <text evidence="16">The sequence shown here is derived from an EMBL/GenBank/DDBJ whole genome shotgun (WGS) entry which is preliminary data.</text>
</comment>
<keyword evidence="5 13" id="KW-0548">Nucleotidyltransferase</keyword>
<evidence type="ECO:0000256" key="1">
    <source>
        <dbReference type="ARBA" id="ARBA00003452"/>
    </source>
</evidence>
<accession>A0A926CZY1</accession>
<comment type="function">
    <text evidence="1 13">Required for replicative DNA synthesis. This DNA polymerase also exhibits 3' to 5' exonuclease activity.</text>
</comment>
<keyword evidence="8 13" id="KW-0378">Hydrolase</keyword>
<dbReference type="GO" id="GO:0008408">
    <property type="term" value="F:3'-5' exonuclease activity"/>
    <property type="evidence" value="ECO:0007669"/>
    <property type="project" value="UniProtKB-UniRule"/>
</dbReference>
<evidence type="ECO:0000256" key="12">
    <source>
        <dbReference type="ARBA" id="ARBA00049244"/>
    </source>
</evidence>
<keyword evidence="6 13" id="KW-0235">DNA replication</keyword>
<dbReference type="HAMAP" id="MF_00356">
    <property type="entry name" value="DNApol_PolC"/>
    <property type="match status" value="1"/>
</dbReference>
<dbReference type="Pfam" id="PF01336">
    <property type="entry name" value="tRNA_anti-codon"/>
    <property type="match status" value="1"/>
</dbReference>
<dbReference type="InterPro" id="IPR006308">
    <property type="entry name" value="Pol_III_a_PolC-type_gram_pos"/>
</dbReference>
<comment type="similarity">
    <text evidence="13">Belongs to the DNA polymerase type-C family. PolC subfamily.</text>
</comment>
<name>A0A926CZY1_9FIRM</name>
<dbReference type="Pfam" id="PF14579">
    <property type="entry name" value="HHH_6"/>
    <property type="match status" value="1"/>
</dbReference>
<dbReference type="Gene3D" id="2.40.50.140">
    <property type="entry name" value="Nucleic acid-binding proteins"/>
    <property type="match status" value="1"/>
</dbReference>
<dbReference type="Gene3D" id="1.10.150.870">
    <property type="match status" value="1"/>
</dbReference>
<dbReference type="InterPro" id="IPR003141">
    <property type="entry name" value="Pol/His_phosphatase_N"/>
</dbReference>
<dbReference type="SUPFAM" id="SSF160975">
    <property type="entry name" value="AF1531-like"/>
    <property type="match status" value="1"/>
</dbReference>
<dbReference type="InterPro" id="IPR012340">
    <property type="entry name" value="NA-bd_OB-fold"/>
</dbReference>
<keyword evidence="7 13" id="KW-0540">Nuclease</keyword>
<evidence type="ECO:0000256" key="8">
    <source>
        <dbReference type="ARBA" id="ARBA00022801"/>
    </source>
</evidence>
<sequence length="1409" mass="156619">MAHWQSLLQLQGVRVNPKREELVFSLAGKSCIPAQELADLKQALQEEFKDWSRVEVSVVYPDMGDALRNDLPQYTAQLAEGLSEKLPSARVWLAGADWKSEGNKLNVQVHNPAGRDFLRDCGGAQALEEIIKSQFGCEMRVEFTCDCKQDEAIAQHEELQKQATAQLLSQTLKEARKKPEKKKSATPSVIYGNAIKTKPIPMRELAEDSGTVCIEGEIIGVEVKDLRNGKQIINFDMTDYTNSFSVKLFVEPNSGVQDHLKPGGYVRVKGPVVFDKFQRETVIMANDIGAAEAPVRVDTAEVKRVELHLHTQMSAMDALTPVKDLFKQAHAWGHEAVAITDHGVVQAFPDAYAAAKANGMKAIFGVEGYLVDDAVPIVRRPGDKRLHTETVVFDIETTGLSVAKCGITEIGAVKVRDGEIIDRFSSFTNPGRPIPLNIVKLTGITDEMVAAAPDNATVVRQFLDFCGDAALCAHNAPFDISFIRHTAKQNGWTFEPTVIDTLTLARNLYPELRSHKLNIVADHLGVSLKNHHRAVHDAEATALILLRQLEQLKQMGLERLSQVNGAFSEQVDTKKLPSYHIVLLVENQEGLQNLYKLVSASHLKYYHRRPRIPRTLLNRLRGGLIVGSACQAGELFKAFLNGEDDDRIAELAEFYDYYEIQPDANNAFLVREGTLPDFEALHDINKRIIALGEKYSKPVVATGDVHFLHPHDAEYRAILTHGMGFDDADEQSPLYFKSTDEMLEEFSYLGQEEAMRVVVHAPRAIAEKCASLKPYPDDLHAPRIDGADDDIREMATKKAHEIYGEVLPEVVEKRLKKELDAIINNGFAVLYLIAHKLVKKSLDDHYLVGSRGSVGSSFVATMCDITEVNPLPPHYICPNCKHCEFVHQEGMADITGVDLPDAVCPECGTPYKKQGYGIPFEVFLGFKGDKVPDIDLNFSGVYQPTAHKYVEELFGSDHVFRAGTIATIAEKTAYGYVRKYLEDKGRVALNAEINRLVKGSAGVKRTTGQHPGGIIVVPKDRDIHEFTAVQRPADDVNSGTITTHFDFNSLHDRLVKLDILGHDDPTSIRMLEDLTGINAREIPLDDPKTMQIFSSTEPLGITPEDIDCPVGTFGIPEFGTRFVRQMLVETKPTTMAELVRISGLSHGTDVWTNNAQDLIRDGVCSLNQCICTRDDIMNQLMNYMDSADAFAIMESVRKGKGLVLKRKDGAVDMEPKMREAGVPEWFIDSCKKIKYMFPKAHAVAYVTMGFRIAYCKVNYPKAFYATYFTVRADEFEAGMVTGGIPGIKAKIKEFDGRNGLSPREKSILTMLEISLEMYCRGIQFLPVDLYASDATEFLIEPEGIRLPFTAIPGLGANAAQSVVEERKNGKFISIEEIGRRTKLSRSVLEVMQEMGCLGDLPKTSQVTLF</sequence>
<dbReference type="CDD" id="cd06127">
    <property type="entry name" value="DEDDh"/>
    <property type="match status" value="1"/>
</dbReference>
<dbReference type="EC" id="2.7.7.7" evidence="13"/>
<dbReference type="CDD" id="cd07435">
    <property type="entry name" value="PHP_PolIIIA_POLC"/>
    <property type="match status" value="1"/>
</dbReference>
<evidence type="ECO:0000259" key="14">
    <source>
        <dbReference type="SMART" id="SM00479"/>
    </source>
</evidence>
<evidence type="ECO:0000256" key="5">
    <source>
        <dbReference type="ARBA" id="ARBA00022695"/>
    </source>
</evidence>
<dbReference type="Pfam" id="PF02811">
    <property type="entry name" value="PHP"/>
    <property type="match status" value="1"/>
</dbReference>
<dbReference type="Pfam" id="PF00929">
    <property type="entry name" value="RNase_T"/>
    <property type="match status" value="1"/>
</dbReference>
<evidence type="ECO:0000259" key="15">
    <source>
        <dbReference type="SMART" id="SM00481"/>
    </source>
</evidence>
<feature type="domain" description="Polymerase/histidinol phosphatase N-terminal" evidence="15">
    <location>
        <begin position="305"/>
        <end position="372"/>
    </location>
</feature>
<dbReference type="SUPFAM" id="SSF53098">
    <property type="entry name" value="Ribonuclease H-like"/>
    <property type="match status" value="1"/>
</dbReference>
<dbReference type="SUPFAM" id="SSF50249">
    <property type="entry name" value="Nucleic acid-binding proteins"/>
    <property type="match status" value="1"/>
</dbReference>
<keyword evidence="4 13" id="KW-0808">Transferase</keyword>
<keyword evidence="9 13" id="KW-0269">Exonuclease</keyword>
<dbReference type="Pfam" id="PF17657">
    <property type="entry name" value="DNA_pol3_finger"/>
    <property type="match status" value="1"/>
</dbReference>
<dbReference type="EMBL" id="JACRSO010000002">
    <property type="protein sequence ID" value="MBC8529014.1"/>
    <property type="molecule type" value="Genomic_DNA"/>
</dbReference>
<dbReference type="InterPro" id="IPR011708">
    <property type="entry name" value="DNA_pol3_alpha_NTPase_dom"/>
</dbReference>
<dbReference type="InterPro" id="IPR044923">
    <property type="entry name" value="PolC_middle_finger_sf"/>
</dbReference>
<keyword evidence="17" id="KW-1185">Reference proteome</keyword>
<dbReference type="Gene3D" id="3.20.20.140">
    <property type="entry name" value="Metal-dependent hydrolases"/>
    <property type="match status" value="2"/>
</dbReference>
<dbReference type="InterPro" id="IPR029460">
    <property type="entry name" value="DNAPol_HHH"/>
</dbReference>
<dbReference type="InterPro" id="IPR004805">
    <property type="entry name" value="DnaE2/DnaE/PolC"/>
</dbReference>
<proteinExistence type="inferred from homology"/>
<feature type="domain" description="Exonuclease" evidence="14">
    <location>
        <begin position="389"/>
        <end position="554"/>
    </location>
</feature>
<evidence type="ECO:0000256" key="2">
    <source>
        <dbReference type="ARBA" id="ARBA00004496"/>
    </source>
</evidence>
<evidence type="ECO:0000256" key="6">
    <source>
        <dbReference type="ARBA" id="ARBA00022705"/>
    </source>
</evidence>
<comment type="function">
    <text evidence="11">DNA polymerase III is a complex, multichain enzyme responsible for most of the replicative synthesis in bacteria. This DNA polymerase also exhibits 3' to 5' exonuclease activity. The alpha chain is the DNA polymerase.</text>
</comment>
<protein>
    <recommendedName>
        <fullName evidence="13">DNA polymerase III PolC-type</fullName>
        <shortName evidence="13">PolIII</shortName>
        <ecNumber evidence="13">2.7.7.7</ecNumber>
    </recommendedName>
</protein>
<dbReference type="Gene3D" id="3.30.420.10">
    <property type="entry name" value="Ribonuclease H-like superfamily/Ribonuclease H"/>
    <property type="match status" value="1"/>
</dbReference>
<keyword evidence="10 13" id="KW-0239">DNA-directed DNA polymerase</keyword>
<dbReference type="PANTHER" id="PTHR32294">
    <property type="entry name" value="DNA POLYMERASE III SUBUNIT ALPHA"/>
    <property type="match status" value="1"/>
</dbReference>
<gene>
    <name evidence="13" type="primary">polC</name>
    <name evidence="16" type="ORF">H8699_06205</name>
</gene>
<dbReference type="InterPro" id="IPR024754">
    <property type="entry name" value="DNA_PolC-like_N_II"/>
</dbReference>
<dbReference type="Gene3D" id="6.10.140.1510">
    <property type="match status" value="1"/>
</dbReference>
<dbReference type="CDD" id="cd04484">
    <property type="entry name" value="polC_OBF"/>
    <property type="match status" value="1"/>
</dbReference>
<dbReference type="NCBIfam" id="TIGR00573">
    <property type="entry name" value="dnaq"/>
    <property type="match status" value="1"/>
</dbReference>
<dbReference type="InterPro" id="IPR013520">
    <property type="entry name" value="Ribonucl_H"/>
</dbReference>
<evidence type="ECO:0000256" key="9">
    <source>
        <dbReference type="ARBA" id="ARBA00022839"/>
    </source>
</evidence>
<dbReference type="InterPro" id="IPR036397">
    <property type="entry name" value="RNaseH_sf"/>
</dbReference>
<reference evidence="16" key="1">
    <citation type="submission" date="2020-08" db="EMBL/GenBank/DDBJ databases">
        <title>Genome public.</title>
        <authorList>
            <person name="Liu C."/>
            <person name="Sun Q."/>
        </authorList>
    </citation>
    <scope>NUCLEOTIDE SEQUENCE</scope>
    <source>
        <strain evidence="16">NSJ-44</strain>
    </source>
</reference>
<dbReference type="InterPro" id="IPR004365">
    <property type="entry name" value="NA-bd_OB_tRNA"/>
</dbReference>
<evidence type="ECO:0000313" key="17">
    <source>
        <dbReference type="Proteomes" id="UP000654279"/>
    </source>
</evidence>
<dbReference type="FunFam" id="3.30.420.10:FF:000045">
    <property type="entry name" value="3'-5' exonuclease DinG"/>
    <property type="match status" value="1"/>
</dbReference>
<evidence type="ECO:0000256" key="7">
    <source>
        <dbReference type="ARBA" id="ARBA00022722"/>
    </source>
</evidence>
<evidence type="ECO:0000256" key="13">
    <source>
        <dbReference type="HAMAP-Rule" id="MF_00356"/>
    </source>
</evidence>
<organism evidence="16 17">
    <name type="scientific">Luoshenia tenuis</name>
    <dbReference type="NCBI Taxonomy" id="2763654"/>
    <lineage>
        <taxon>Bacteria</taxon>
        <taxon>Bacillati</taxon>
        <taxon>Bacillota</taxon>
        <taxon>Clostridia</taxon>
        <taxon>Christensenellales</taxon>
        <taxon>Christensenellaceae</taxon>
        <taxon>Luoshenia</taxon>
    </lineage>
</organism>
<dbReference type="NCBIfam" id="TIGR01405">
    <property type="entry name" value="polC_Gram_pos"/>
    <property type="match status" value="1"/>
</dbReference>
<dbReference type="InterPro" id="IPR004013">
    <property type="entry name" value="PHP_dom"/>
</dbReference>
<evidence type="ECO:0000256" key="4">
    <source>
        <dbReference type="ARBA" id="ARBA00022679"/>
    </source>
</evidence>
<dbReference type="InterPro" id="IPR040982">
    <property type="entry name" value="DNA_pol3_finger"/>
</dbReference>
<dbReference type="GO" id="GO:0003677">
    <property type="term" value="F:DNA binding"/>
    <property type="evidence" value="ECO:0007669"/>
    <property type="project" value="UniProtKB-UniRule"/>
</dbReference>
<evidence type="ECO:0000256" key="11">
    <source>
        <dbReference type="ARBA" id="ARBA00025611"/>
    </source>
</evidence>
<evidence type="ECO:0000256" key="10">
    <source>
        <dbReference type="ARBA" id="ARBA00022932"/>
    </source>
</evidence>
<dbReference type="Gene3D" id="1.10.150.700">
    <property type="entry name" value="PolC, middle finger domain"/>
    <property type="match status" value="1"/>
</dbReference>
<dbReference type="Gene3D" id="3.30.1900.20">
    <property type="match status" value="2"/>
</dbReference>
<keyword evidence="3 13" id="KW-0963">Cytoplasm</keyword>
<dbReference type="GO" id="GO:0006261">
    <property type="term" value="P:DNA-templated DNA replication"/>
    <property type="evidence" value="ECO:0007669"/>
    <property type="project" value="UniProtKB-UniRule"/>
</dbReference>
<dbReference type="Pfam" id="PF07733">
    <property type="entry name" value="DNA_pol3_alpha"/>
    <property type="match status" value="2"/>
</dbReference>
<comment type="catalytic activity">
    <reaction evidence="12 13">
        <text>DNA(n) + a 2'-deoxyribonucleoside 5'-triphosphate = DNA(n+1) + diphosphate</text>
        <dbReference type="Rhea" id="RHEA:22508"/>
        <dbReference type="Rhea" id="RHEA-COMP:17339"/>
        <dbReference type="Rhea" id="RHEA-COMP:17340"/>
        <dbReference type="ChEBI" id="CHEBI:33019"/>
        <dbReference type="ChEBI" id="CHEBI:61560"/>
        <dbReference type="ChEBI" id="CHEBI:173112"/>
        <dbReference type="EC" id="2.7.7.7"/>
    </reaction>
</comment>
<comment type="subcellular location">
    <subcellularLocation>
        <location evidence="2 13">Cytoplasm</location>
    </subcellularLocation>
</comment>
<dbReference type="GO" id="GO:0003887">
    <property type="term" value="F:DNA-directed DNA polymerase activity"/>
    <property type="evidence" value="ECO:0007669"/>
    <property type="project" value="UniProtKB-UniRule"/>
</dbReference>
<dbReference type="InterPro" id="IPR006054">
    <property type="entry name" value="DnaQ"/>
</dbReference>
<dbReference type="GO" id="GO:0005737">
    <property type="term" value="C:cytoplasm"/>
    <property type="evidence" value="ECO:0007669"/>
    <property type="project" value="UniProtKB-SubCell"/>
</dbReference>
<dbReference type="Pfam" id="PF11490">
    <property type="entry name" value="DNA_pol3_a_NII"/>
    <property type="match status" value="1"/>
</dbReference>
<dbReference type="PANTHER" id="PTHR32294:SF5">
    <property type="entry name" value="DNA POLYMERASE III POLC-TYPE"/>
    <property type="match status" value="1"/>
</dbReference>
<dbReference type="NCBIfam" id="NF001688">
    <property type="entry name" value="PRK00448.1"/>
    <property type="match status" value="1"/>
</dbReference>
<dbReference type="Proteomes" id="UP000654279">
    <property type="component" value="Unassembled WGS sequence"/>
</dbReference>
<dbReference type="SMART" id="SM00481">
    <property type="entry name" value="POLIIIAc"/>
    <property type="match status" value="1"/>
</dbReference>
<dbReference type="SMART" id="SM00479">
    <property type="entry name" value="EXOIII"/>
    <property type="match status" value="1"/>
</dbReference>
<dbReference type="InterPro" id="IPR012337">
    <property type="entry name" value="RNaseH-like_sf"/>
</dbReference>
<evidence type="ECO:0000256" key="3">
    <source>
        <dbReference type="ARBA" id="ARBA00022490"/>
    </source>
</evidence>